<dbReference type="GO" id="GO:0005737">
    <property type="term" value="C:cytoplasm"/>
    <property type="evidence" value="ECO:0007669"/>
    <property type="project" value="UniProtKB-ARBA"/>
</dbReference>
<feature type="region of interest" description="Disordered" evidence="1">
    <location>
        <begin position="1"/>
        <end position="22"/>
    </location>
</feature>
<dbReference type="InterPro" id="IPR055343">
    <property type="entry name" value="CREG_beta-barrel"/>
</dbReference>
<dbReference type="SUPFAM" id="SSF50475">
    <property type="entry name" value="FMN-binding split barrel"/>
    <property type="match status" value="1"/>
</dbReference>
<feature type="domain" description="DUF2470" evidence="2">
    <location>
        <begin position="185"/>
        <end position="257"/>
    </location>
</feature>
<dbReference type="PANTHER" id="PTHR13343:SF24">
    <property type="entry name" value="OS07G0573800 PROTEIN"/>
    <property type="match status" value="1"/>
</dbReference>
<name>A0A2N9LX92_9BACT</name>
<reference evidence="5" key="1">
    <citation type="submission" date="2018-02" db="EMBL/GenBank/DDBJ databases">
        <authorList>
            <person name="Hausmann B."/>
        </authorList>
    </citation>
    <scope>NUCLEOTIDE SEQUENCE [LARGE SCALE GENOMIC DNA]</scope>
    <source>
        <strain evidence="5">Peat soil MAG SbA5</strain>
    </source>
</reference>
<evidence type="ECO:0000259" key="3">
    <source>
        <dbReference type="Pfam" id="PF13883"/>
    </source>
</evidence>
<dbReference type="PANTHER" id="PTHR13343">
    <property type="entry name" value="CREG1 PROTEIN"/>
    <property type="match status" value="1"/>
</dbReference>
<evidence type="ECO:0000313" key="5">
    <source>
        <dbReference type="Proteomes" id="UP000239735"/>
    </source>
</evidence>
<dbReference type="Gene3D" id="2.30.110.10">
    <property type="entry name" value="Electron Transport, Fmn-binding Protein, Chain A"/>
    <property type="match status" value="1"/>
</dbReference>
<dbReference type="InterPro" id="IPR019595">
    <property type="entry name" value="DUF2470"/>
</dbReference>
<dbReference type="AlphaFoldDB" id="A0A2N9LX92"/>
<gene>
    <name evidence="4" type="ORF">SBA5_600063</name>
</gene>
<sequence length="267" mass="29436">MSTAEMNPSRKHAFTDAGAPQLPEPTYAERVRTLVSLCTIATLSTVSRKRPAYPFGSLMPYSIDETGRPIFLISDMAMHTQNIQADHRASLFVAQAGDGDPLGTARATLVGDVLPVPEDEVGEARQRYLSRYENSRSWVDFKDFSFYRLQPLDIYYVGGFGVMGWVTAEDYRSAKVDPLADAAPKILGHMNSDHVPAMILLAKVHAGLDATEAAMTAVDRLGFHLRLKTNDGMKGTRINFLHEVQDSDEARKVLVEMVRAAAPKATH</sequence>
<proteinExistence type="predicted"/>
<evidence type="ECO:0000256" key="1">
    <source>
        <dbReference type="SAM" id="MobiDB-lite"/>
    </source>
</evidence>
<dbReference type="InterPro" id="IPR012349">
    <property type="entry name" value="Split_barrel_FMN-bd"/>
</dbReference>
<dbReference type="Gene3D" id="3.20.180.10">
    <property type="entry name" value="PNP-oxidase-like"/>
    <property type="match status" value="1"/>
</dbReference>
<evidence type="ECO:0000259" key="2">
    <source>
        <dbReference type="Pfam" id="PF10615"/>
    </source>
</evidence>
<dbReference type="InterPro" id="IPR037119">
    <property type="entry name" value="Haem_oxidase_HugZ-like_sf"/>
</dbReference>
<dbReference type="Pfam" id="PF13883">
    <property type="entry name" value="CREG_beta-barrel"/>
    <property type="match status" value="1"/>
</dbReference>
<organism evidence="4 5">
    <name type="scientific">Candidatus Sulfuritelmatomonas gaucii</name>
    <dbReference type="NCBI Taxonomy" id="2043161"/>
    <lineage>
        <taxon>Bacteria</taxon>
        <taxon>Pseudomonadati</taxon>
        <taxon>Acidobacteriota</taxon>
        <taxon>Terriglobia</taxon>
        <taxon>Terriglobales</taxon>
        <taxon>Acidobacteriaceae</taxon>
        <taxon>Candidatus Sulfuritelmatomonas</taxon>
    </lineage>
</organism>
<accession>A0A2N9LX92</accession>
<dbReference type="Pfam" id="PF10615">
    <property type="entry name" value="DUF2470"/>
    <property type="match status" value="1"/>
</dbReference>
<dbReference type="OrthoDB" id="9776211at2"/>
<protein>
    <submittedName>
        <fullName evidence="4">Uncharacterized protein</fullName>
    </submittedName>
</protein>
<dbReference type="EMBL" id="OKRB01000120">
    <property type="protein sequence ID" value="SPE27821.1"/>
    <property type="molecule type" value="Genomic_DNA"/>
</dbReference>
<dbReference type="Proteomes" id="UP000239735">
    <property type="component" value="Unassembled WGS sequence"/>
</dbReference>
<evidence type="ECO:0000313" key="4">
    <source>
        <dbReference type="EMBL" id="SPE27821.1"/>
    </source>
</evidence>
<feature type="domain" description="CREG-like beta-barrel" evidence="3">
    <location>
        <begin position="26"/>
        <end position="172"/>
    </location>
</feature>